<comment type="caution">
    <text evidence="8">The sequence shown here is derived from an EMBL/GenBank/DDBJ whole genome shotgun (WGS) entry which is preliminary data.</text>
</comment>
<keyword evidence="1" id="KW-0597">Phosphoprotein</keyword>
<keyword evidence="2" id="KW-1277">Toxin-antitoxin system</keyword>
<dbReference type="EMBL" id="AUZZ01010238">
    <property type="protein sequence ID" value="EQD30438.1"/>
    <property type="molecule type" value="Genomic_DNA"/>
</dbReference>
<dbReference type="EMBL" id="AUZX01003933">
    <property type="protein sequence ID" value="EQD72543.1"/>
    <property type="molecule type" value="Genomic_DNA"/>
</dbReference>
<dbReference type="GO" id="GO:0004540">
    <property type="term" value="F:RNA nuclease activity"/>
    <property type="evidence" value="ECO:0007669"/>
    <property type="project" value="InterPro"/>
</dbReference>
<proteinExistence type="predicted"/>
<dbReference type="GO" id="GO:0110001">
    <property type="term" value="C:toxin-antitoxin complex"/>
    <property type="evidence" value="ECO:0007669"/>
    <property type="project" value="InterPro"/>
</dbReference>
<dbReference type="PANTHER" id="PTHR34139:SF1">
    <property type="entry name" value="RNASE MJ1380-RELATED"/>
    <property type="match status" value="1"/>
</dbReference>
<feature type="compositionally biased region" description="Acidic residues" evidence="6">
    <location>
        <begin position="131"/>
        <end position="143"/>
    </location>
</feature>
<dbReference type="GO" id="GO:0016787">
    <property type="term" value="F:hydrolase activity"/>
    <property type="evidence" value="ECO:0007669"/>
    <property type="project" value="UniProtKB-KW"/>
</dbReference>
<evidence type="ECO:0000256" key="4">
    <source>
        <dbReference type="ARBA" id="ARBA00022741"/>
    </source>
</evidence>
<keyword evidence="4" id="KW-0547">Nucleotide-binding</keyword>
<name>T1BVD3_9ZZZZ</name>
<evidence type="ECO:0000313" key="7">
    <source>
        <dbReference type="EMBL" id="EQD30438.1"/>
    </source>
</evidence>
<sequence>MNRERSTVQCLQDVVQYIVDIQRFIGTREFSAFANDLVLQRAVLYSAIAIGEAIKLIDPAVREANPDVNWKGPAKFRDLLAHSYFVVDPKVVWETAQNHYPKLREQVETILAQLGHSQGAQVSEPPRQHDIDDDEEEPDPPPM</sequence>
<evidence type="ECO:0000256" key="2">
    <source>
        <dbReference type="ARBA" id="ARBA00022649"/>
    </source>
</evidence>
<gene>
    <name evidence="8" type="ORF">B1A_05401</name>
    <name evidence="7" type="ORF">B2A_14114</name>
</gene>
<dbReference type="InterPro" id="IPR008201">
    <property type="entry name" value="HepT-like"/>
</dbReference>
<dbReference type="PANTHER" id="PTHR34139">
    <property type="entry name" value="UPF0331 PROTEIN MJ0127"/>
    <property type="match status" value="1"/>
</dbReference>
<feature type="region of interest" description="Disordered" evidence="6">
    <location>
        <begin position="115"/>
        <end position="143"/>
    </location>
</feature>
<keyword evidence="3" id="KW-0540">Nuclease</keyword>
<evidence type="ECO:0000313" key="8">
    <source>
        <dbReference type="EMBL" id="EQD72543.1"/>
    </source>
</evidence>
<evidence type="ECO:0000256" key="6">
    <source>
        <dbReference type="SAM" id="MobiDB-lite"/>
    </source>
</evidence>
<reference evidence="8" key="1">
    <citation type="submission" date="2013-08" db="EMBL/GenBank/DDBJ databases">
        <authorList>
            <person name="Mendez C."/>
            <person name="Richter M."/>
            <person name="Ferrer M."/>
            <person name="Sanchez J."/>
        </authorList>
    </citation>
    <scope>NUCLEOTIDE SEQUENCE</scope>
</reference>
<dbReference type="AlphaFoldDB" id="T1BVD3"/>
<evidence type="ECO:0000256" key="5">
    <source>
        <dbReference type="ARBA" id="ARBA00022801"/>
    </source>
</evidence>
<protein>
    <submittedName>
        <fullName evidence="8">Protein containing DUF86</fullName>
    </submittedName>
</protein>
<dbReference type="Pfam" id="PF01934">
    <property type="entry name" value="HepT-like"/>
    <property type="match status" value="1"/>
</dbReference>
<dbReference type="GO" id="GO:0000166">
    <property type="term" value="F:nucleotide binding"/>
    <property type="evidence" value="ECO:0007669"/>
    <property type="project" value="UniProtKB-KW"/>
</dbReference>
<evidence type="ECO:0000256" key="3">
    <source>
        <dbReference type="ARBA" id="ARBA00022722"/>
    </source>
</evidence>
<keyword evidence="5" id="KW-0378">Hydrolase</keyword>
<dbReference type="InterPro" id="IPR051813">
    <property type="entry name" value="HepT_RNase_toxin"/>
</dbReference>
<evidence type="ECO:0000256" key="1">
    <source>
        <dbReference type="ARBA" id="ARBA00022553"/>
    </source>
</evidence>
<accession>T1BVD3</accession>
<reference evidence="8" key="2">
    <citation type="journal article" date="2014" name="ISME J.">
        <title>Microbial stratification in low pH oxic and suboxic macroscopic growths along an acid mine drainage.</title>
        <authorList>
            <person name="Mendez-Garcia C."/>
            <person name="Mesa V."/>
            <person name="Sprenger R.R."/>
            <person name="Richter M."/>
            <person name="Diez M.S."/>
            <person name="Solano J."/>
            <person name="Bargiela R."/>
            <person name="Golyshina O.V."/>
            <person name="Manteca A."/>
            <person name="Ramos J.L."/>
            <person name="Gallego J.R."/>
            <person name="Llorente I."/>
            <person name="Martins Dos Santos V.A."/>
            <person name="Jensen O.N."/>
            <person name="Pelaez A.I."/>
            <person name="Sanchez J."/>
            <person name="Ferrer M."/>
        </authorList>
    </citation>
    <scope>NUCLEOTIDE SEQUENCE</scope>
</reference>
<organism evidence="8">
    <name type="scientific">mine drainage metagenome</name>
    <dbReference type="NCBI Taxonomy" id="410659"/>
    <lineage>
        <taxon>unclassified sequences</taxon>
        <taxon>metagenomes</taxon>
        <taxon>ecological metagenomes</taxon>
    </lineage>
</organism>